<reference evidence="4 5" key="1">
    <citation type="journal article" date="2019" name="Sci. Rep.">
        <title>A high-quality genome of Eragrostis curvula grass provides insights into Poaceae evolution and supports new strategies to enhance forage quality.</title>
        <authorList>
            <person name="Carballo J."/>
            <person name="Santos B.A.C.M."/>
            <person name="Zappacosta D."/>
            <person name="Garbus I."/>
            <person name="Selva J.P."/>
            <person name="Gallo C.A."/>
            <person name="Diaz A."/>
            <person name="Albertini E."/>
            <person name="Caccamo M."/>
            <person name="Echenique V."/>
        </authorList>
    </citation>
    <scope>NUCLEOTIDE SEQUENCE [LARGE SCALE GENOMIC DNA]</scope>
    <source>
        <strain evidence="5">cv. Victoria</strain>
        <tissue evidence="4">Leaf</tissue>
    </source>
</reference>
<dbReference type="PRINTS" id="PR00080">
    <property type="entry name" value="SDRFAMILY"/>
</dbReference>
<dbReference type="AlphaFoldDB" id="A0A5J9TUP4"/>
<dbReference type="GO" id="GO:0016491">
    <property type="term" value="F:oxidoreductase activity"/>
    <property type="evidence" value="ECO:0007669"/>
    <property type="project" value="UniProtKB-KW"/>
</dbReference>
<dbReference type="GO" id="GO:0016020">
    <property type="term" value="C:membrane"/>
    <property type="evidence" value="ECO:0007669"/>
    <property type="project" value="TreeGrafter"/>
</dbReference>
<organism evidence="4 5">
    <name type="scientific">Eragrostis curvula</name>
    <name type="common">weeping love grass</name>
    <dbReference type="NCBI Taxonomy" id="38414"/>
    <lineage>
        <taxon>Eukaryota</taxon>
        <taxon>Viridiplantae</taxon>
        <taxon>Streptophyta</taxon>
        <taxon>Embryophyta</taxon>
        <taxon>Tracheophyta</taxon>
        <taxon>Spermatophyta</taxon>
        <taxon>Magnoliopsida</taxon>
        <taxon>Liliopsida</taxon>
        <taxon>Poales</taxon>
        <taxon>Poaceae</taxon>
        <taxon>PACMAD clade</taxon>
        <taxon>Chloridoideae</taxon>
        <taxon>Eragrostideae</taxon>
        <taxon>Eragrostidinae</taxon>
        <taxon>Eragrostis</taxon>
    </lineage>
</organism>
<sequence>MATCNSKNQHQWLLASEDLDADMILLMEGDISNLTKARIAVVTGGNKGIGQEVCRQLAVNGITVVLTARDETRGVAVVEKLKGLELSDVVFHQLDVTDPTSISRLADFLRSRFGKLDILVNNAAIGGVELVGDPSFVQQLFKNEEVKQELNDIENLTDERLDELLGMFLKDFEAGTVEAHGWPIELSAYKVAKAAMNSYSRVLARRYPELRVNCVDPGFVKTDMNYNSGILTPEEAGSKVVAVALLPEGEHPTYAKYEQISSYLPRAELLVVHAVMEGEAMSSPGNTSRVAVVTGGNKGIGLGVCQHLAGNGVTVVLTARDEKRGAAAVGKLTGLGLSDVIFHQLGITDASSIERLAEFLKSRFGRLDILVNNAALGGVEPIGDPSFSPELSDMDAAQRFEWMQQNCRETNDTARKCLQTNYYGAKHVTEGLLPLLQSSSDGRVVNVTSGLGLLRFFGSEELKQELNDPEHLTEERLDELVATFLGDFEAGAVEARGRPTDFSAYKVAKAALNAYSRVLARRHPELRVNCVDPGYVKTAITWNSGYLTPEKGGSKVAAVALLPAGGPTGALFDDDGKETSFV</sequence>
<dbReference type="FunFam" id="3.40.50.720:FF:000396">
    <property type="entry name" value="(+)-neomenthol dehydrogenase"/>
    <property type="match status" value="1"/>
</dbReference>
<dbReference type="Pfam" id="PF13561">
    <property type="entry name" value="adh_short_C2"/>
    <property type="match status" value="1"/>
</dbReference>
<evidence type="ECO:0000313" key="4">
    <source>
        <dbReference type="EMBL" id="TVU15086.1"/>
    </source>
</evidence>
<dbReference type="PANTHER" id="PTHR43490">
    <property type="entry name" value="(+)-NEOMENTHOL DEHYDROGENASE"/>
    <property type="match status" value="1"/>
</dbReference>
<keyword evidence="5" id="KW-1185">Reference proteome</keyword>
<comment type="caution">
    <text evidence="4">The sequence shown here is derived from an EMBL/GenBank/DDBJ whole genome shotgun (WGS) entry which is preliminary data.</text>
</comment>
<accession>A0A5J9TUP4</accession>
<comment type="similarity">
    <text evidence="1">Belongs to the short-chain dehydrogenases/reductases (SDR) family.</text>
</comment>
<dbReference type="EMBL" id="RWGY01000031">
    <property type="protein sequence ID" value="TVU15086.1"/>
    <property type="molecule type" value="Genomic_DNA"/>
</dbReference>
<dbReference type="PRINTS" id="PR00081">
    <property type="entry name" value="GDHRDH"/>
</dbReference>
<dbReference type="Gramene" id="TVU15086">
    <property type="protein sequence ID" value="TVU15086"/>
    <property type="gene ID" value="EJB05_38588"/>
</dbReference>
<dbReference type="InterPro" id="IPR002347">
    <property type="entry name" value="SDR_fam"/>
</dbReference>
<dbReference type="Proteomes" id="UP000324897">
    <property type="component" value="Unassembled WGS sequence"/>
</dbReference>
<dbReference type="InterPro" id="IPR036291">
    <property type="entry name" value="NAD(P)-bd_dom_sf"/>
</dbReference>
<protein>
    <submittedName>
        <fullName evidence="4">Uncharacterized protein</fullName>
    </submittedName>
</protein>
<gene>
    <name evidence="4" type="ORF">EJB05_38588</name>
</gene>
<feature type="non-terminal residue" evidence="4">
    <location>
        <position position="1"/>
    </location>
</feature>
<name>A0A5J9TUP4_9POAL</name>
<dbReference type="PANTHER" id="PTHR43490:SF78">
    <property type="entry name" value="OS04G0532100 PROTEIN"/>
    <property type="match status" value="1"/>
</dbReference>
<dbReference type="OrthoDB" id="1933717at2759"/>
<evidence type="ECO:0000256" key="3">
    <source>
        <dbReference type="ARBA" id="ARBA00023002"/>
    </source>
</evidence>
<keyword evidence="2" id="KW-0521">NADP</keyword>
<evidence type="ECO:0000256" key="2">
    <source>
        <dbReference type="ARBA" id="ARBA00022857"/>
    </source>
</evidence>
<evidence type="ECO:0000313" key="5">
    <source>
        <dbReference type="Proteomes" id="UP000324897"/>
    </source>
</evidence>
<evidence type="ECO:0000256" key="1">
    <source>
        <dbReference type="ARBA" id="ARBA00006484"/>
    </source>
</evidence>
<keyword evidence="3" id="KW-0560">Oxidoreductase</keyword>
<dbReference type="SUPFAM" id="SSF51735">
    <property type="entry name" value="NAD(P)-binding Rossmann-fold domains"/>
    <property type="match status" value="2"/>
</dbReference>
<proteinExistence type="inferred from homology"/>
<dbReference type="Pfam" id="PF00106">
    <property type="entry name" value="adh_short"/>
    <property type="match status" value="2"/>
</dbReference>
<dbReference type="Gene3D" id="3.40.50.720">
    <property type="entry name" value="NAD(P)-binding Rossmann-like Domain"/>
    <property type="match status" value="2"/>
</dbReference>